<name>A0A5S4X152_9BRAD</name>
<evidence type="ECO:0000259" key="1">
    <source>
        <dbReference type="Pfam" id="PF21834"/>
    </source>
</evidence>
<dbReference type="InterPro" id="IPR054189">
    <property type="entry name" value="DUF6894"/>
</dbReference>
<reference evidence="2 3" key="1">
    <citation type="submission" date="2019-08" db="EMBL/GenBank/DDBJ databases">
        <title>Bradyrhizobium hipponensis sp. nov., a rhizobium isolated from a Lupinus angustifolius root nodule in Tunisia.</title>
        <authorList>
            <person name="Off K."/>
            <person name="Rejili M."/>
            <person name="Mars M."/>
            <person name="Brachmann A."/>
            <person name="Marin M."/>
        </authorList>
    </citation>
    <scope>NUCLEOTIDE SEQUENCE [LARGE SCALE GENOMIC DNA]</scope>
    <source>
        <strain evidence="2 3">CTAW11</strain>
    </source>
</reference>
<dbReference type="OrthoDB" id="7863142at2"/>
<organism evidence="2 3">
    <name type="scientific">Bradyrhizobium cytisi</name>
    <dbReference type="NCBI Taxonomy" id="515489"/>
    <lineage>
        <taxon>Bacteria</taxon>
        <taxon>Pseudomonadati</taxon>
        <taxon>Pseudomonadota</taxon>
        <taxon>Alphaproteobacteria</taxon>
        <taxon>Hyphomicrobiales</taxon>
        <taxon>Nitrobacteraceae</taxon>
        <taxon>Bradyrhizobium</taxon>
    </lineage>
</organism>
<sequence length="79" mass="8899">MPRYFFHVHDGGDSVPDDLGLDLPDIDAARTAAIELSREILRSDVVGPFQDYPSWRIEVSDSPELTSLPLFVLHFSVEQ</sequence>
<feature type="domain" description="DUF6894" evidence="1">
    <location>
        <begin position="3"/>
        <end position="62"/>
    </location>
</feature>
<evidence type="ECO:0000313" key="2">
    <source>
        <dbReference type="EMBL" id="TYL87994.1"/>
    </source>
</evidence>
<dbReference type="RefSeq" id="WP_148749172.1">
    <property type="nucleotide sequence ID" value="NZ_VSSR01000005.1"/>
</dbReference>
<accession>A0A5S4X152</accession>
<gene>
    <name evidence="2" type="ORF">FXB38_02395</name>
</gene>
<dbReference type="AlphaFoldDB" id="A0A5S4X152"/>
<proteinExistence type="predicted"/>
<evidence type="ECO:0000313" key="3">
    <source>
        <dbReference type="Proteomes" id="UP000324853"/>
    </source>
</evidence>
<dbReference type="Proteomes" id="UP000324853">
    <property type="component" value="Unassembled WGS sequence"/>
</dbReference>
<dbReference type="Pfam" id="PF21834">
    <property type="entry name" value="DUF6894"/>
    <property type="match status" value="1"/>
</dbReference>
<dbReference type="EMBL" id="VSSR01000005">
    <property type="protein sequence ID" value="TYL87994.1"/>
    <property type="molecule type" value="Genomic_DNA"/>
</dbReference>
<protein>
    <recommendedName>
        <fullName evidence="1">DUF6894 domain-containing protein</fullName>
    </recommendedName>
</protein>
<comment type="caution">
    <text evidence="2">The sequence shown here is derived from an EMBL/GenBank/DDBJ whole genome shotgun (WGS) entry which is preliminary data.</text>
</comment>
<keyword evidence="3" id="KW-1185">Reference proteome</keyword>